<name>A0A481Z4W6_9VIRU</name>
<sequence length="232" mass="27048">MDKSNSNSEDSLVKKLRFIIKKQRGKITKLESNNNLIIEIEELKLKINKKKCKINDLKKKFDNFEIYDKISKGLKIDNVRRCLFNMKKGCLVPDLSYLPDNVIRSEDVLTVSVDGEFLKFNILKIKLSTCIGGIDEDLVENGIGYDFENTDLDPIDDEINIDNYDLYWIESVSHYEKEAKKNYDGPDRSVGKWSYTKMDLTISGSEYYYYVYALREVFLIVPMKNKCKAKNQ</sequence>
<proteinExistence type="predicted"/>
<evidence type="ECO:0000256" key="1">
    <source>
        <dbReference type="SAM" id="Coils"/>
    </source>
</evidence>
<accession>A0A481Z4W6</accession>
<gene>
    <name evidence="2" type="ORF">LCPAC001_01930</name>
</gene>
<dbReference type="EMBL" id="MK500434">
    <property type="protein sequence ID" value="QBK89680.1"/>
    <property type="molecule type" value="Genomic_DNA"/>
</dbReference>
<feature type="coiled-coil region" evidence="1">
    <location>
        <begin position="33"/>
        <end position="60"/>
    </location>
</feature>
<protein>
    <submittedName>
        <fullName evidence="2">Uncharacterized protein</fullName>
    </submittedName>
</protein>
<organism evidence="2">
    <name type="scientific">Pithovirus LCPAC001</name>
    <dbReference type="NCBI Taxonomy" id="2506585"/>
    <lineage>
        <taxon>Viruses</taxon>
        <taxon>Pithoviruses</taxon>
    </lineage>
</organism>
<evidence type="ECO:0000313" key="2">
    <source>
        <dbReference type="EMBL" id="QBK89680.1"/>
    </source>
</evidence>
<reference evidence="2" key="1">
    <citation type="journal article" date="2019" name="MBio">
        <title>Virus Genomes from Deep Sea Sediments Expand the Ocean Megavirome and Support Independent Origins of Viral Gigantism.</title>
        <authorList>
            <person name="Backstrom D."/>
            <person name="Yutin N."/>
            <person name="Jorgensen S.L."/>
            <person name="Dharamshi J."/>
            <person name="Homa F."/>
            <person name="Zaremba-Niedwiedzka K."/>
            <person name="Spang A."/>
            <person name="Wolf Y.I."/>
            <person name="Koonin E.V."/>
            <person name="Ettema T.J."/>
        </authorList>
    </citation>
    <scope>NUCLEOTIDE SEQUENCE</scope>
</reference>
<keyword evidence="1" id="KW-0175">Coiled coil</keyword>